<dbReference type="Proteomes" id="UP000321805">
    <property type="component" value="Chromosome"/>
</dbReference>
<dbReference type="Pfam" id="PF00903">
    <property type="entry name" value="Glyoxalase"/>
    <property type="match status" value="1"/>
</dbReference>
<evidence type="ECO:0000313" key="3">
    <source>
        <dbReference type="Proteomes" id="UP000321805"/>
    </source>
</evidence>
<dbReference type="OrthoDB" id="5242400at2"/>
<organism evidence="2 3">
    <name type="scientific">Baekduia soli</name>
    <dbReference type="NCBI Taxonomy" id="496014"/>
    <lineage>
        <taxon>Bacteria</taxon>
        <taxon>Bacillati</taxon>
        <taxon>Actinomycetota</taxon>
        <taxon>Thermoleophilia</taxon>
        <taxon>Solirubrobacterales</taxon>
        <taxon>Baekduiaceae</taxon>
        <taxon>Baekduia</taxon>
    </lineage>
</organism>
<dbReference type="InterPro" id="IPR029068">
    <property type="entry name" value="Glyas_Bleomycin-R_OHBP_Dase"/>
</dbReference>
<dbReference type="PROSITE" id="PS51819">
    <property type="entry name" value="VOC"/>
    <property type="match status" value="1"/>
</dbReference>
<name>A0A5B8UAH8_9ACTN</name>
<dbReference type="InterPro" id="IPR052537">
    <property type="entry name" value="Extradiol_RC_dioxygenase"/>
</dbReference>
<reference evidence="2 3" key="1">
    <citation type="journal article" date="2018" name="J. Microbiol.">
        <title>Baekduia soli gen. nov., sp. nov., a novel bacterium isolated from the soil of Baekdu Mountain and proposal of a novel family name, Baekduiaceae fam. nov.</title>
        <authorList>
            <person name="An D.S."/>
            <person name="Siddiqi M.Z."/>
            <person name="Kim K.H."/>
            <person name="Yu H.S."/>
            <person name="Im W.T."/>
        </authorList>
    </citation>
    <scope>NUCLEOTIDE SEQUENCE [LARGE SCALE GENOMIC DNA]</scope>
    <source>
        <strain evidence="2 3">BR7-21</strain>
    </source>
</reference>
<dbReference type="InterPro" id="IPR004360">
    <property type="entry name" value="Glyas_Fos-R_dOase_dom"/>
</dbReference>
<sequence length="145" mass="16199">MSEPSSVPPPGERRMRLRGLHHVTAIVADLERTTAFYRDVLGLALTDEGDNDDDPGTRHFWFGDAAATPGTLVSFLEYPQMAEATDGRGGVHHFAFQVGSADEQLAWRDYLRDRGVPCSEIFERGRFRSIYFRDPDGNLLEIATA</sequence>
<dbReference type="PANTHER" id="PTHR36110">
    <property type="entry name" value="RING-CLEAVING DIOXYGENASE MHQE-RELATED"/>
    <property type="match status" value="1"/>
</dbReference>
<dbReference type="InterPro" id="IPR037523">
    <property type="entry name" value="VOC_core"/>
</dbReference>
<accession>A0A5B8UAH8</accession>
<proteinExistence type="predicted"/>
<dbReference type="EMBL" id="CP042430">
    <property type="protein sequence ID" value="QEC50166.1"/>
    <property type="molecule type" value="Genomic_DNA"/>
</dbReference>
<dbReference type="Gene3D" id="3.10.180.10">
    <property type="entry name" value="2,3-Dihydroxybiphenyl 1,2-Dioxygenase, domain 1"/>
    <property type="match status" value="1"/>
</dbReference>
<dbReference type="AlphaFoldDB" id="A0A5B8UAH8"/>
<dbReference type="KEGG" id="bsol:FSW04_23030"/>
<keyword evidence="3" id="KW-1185">Reference proteome</keyword>
<dbReference type="RefSeq" id="WP_146922529.1">
    <property type="nucleotide sequence ID" value="NZ_CP042430.1"/>
</dbReference>
<dbReference type="PANTHER" id="PTHR36110:SF4">
    <property type="entry name" value="RING-CLEAVING DIOXYGENASE MHQA-RELATED"/>
    <property type="match status" value="1"/>
</dbReference>
<gene>
    <name evidence="2" type="ORF">FSW04_23030</name>
</gene>
<evidence type="ECO:0000313" key="2">
    <source>
        <dbReference type="EMBL" id="QEC50166.1"/>
    </source>
</evidence>
<protein>
    <submittedName>
        <fullName evidence="2">Glyoxalase</fullName>
    </submittedName>
</protein>
<feature type="domain" description="VOC" evidence="1">
    <location>
        <begin position="19"/>
        <end position="145"/>
    </location>
</feature>
<evidence type="ECO:0000259" key="1">
    <source>
        <dbReference type="PROSITE" id="PS51819"/>
    </source>
</evidence>
<dbReference type="SUPFAM" id="SSF54593">
    <property type="entry name" value="Glyoxalase/Bleomycin resistance protein/Dihydroxybiphenyl dioxygenase"/>
    <property type="match status" value="1"/>
</dbReference>